<protein>
    <submittedName>
        <fullName evidence="2">Uncharacterized protein</fullName>
    </submittedName>
</protein>
<organism evidence="2 3">
    <name type="scientific">Pleurodeles waltl</name>
    <name type="common">Iberian ribbed newt</name>
    <dbReference type="NCBI Taxonomy" id="8319"/>
    <lineage>
        <taxon>Eukaryota</taxon>
        <taxon>Metazoa</taxon>
        <taxon>Chordata</taxon>
        <taxon>Craniata</taxon>
        <taxon>Vertebrata</taxon>
        <taxon>Euteleostomi</taxon>
        <taxon>Amphibia</taxon>
        <taxon>Batrachia</taxon>
        <taxon>Caudata</taxon>
        <taxon>Salamandroidea</taxon>
        <taxon>Salamandridae</taxon>
        <taxon>Pleurodelinae</taxon>
        <taxon>Pleurodeles</taxon>
    </lineage>
</organism>
<feature type="region of interest" description="Disordered" evidence="1">
    <location>
        <begin position="1"/>
        <end position="71"/>
    </location>
</feature>
<feature type="region of interest" description="Disordered" evidence="1">
    <location>
        <begin position="141"/>
        <end position="232"/>
    </location>
</feature>
<proteinExistence type="predicted"/>
<feature type="compositionally biased region" description="Basic and acidic residues" evidence="1">
    <location>
        <begin position="223"/>
        <end position="232"/>
    </location>
</feature>
<feature type="compositionally biased region" description="Basic and acidic residues" evidence="1">
    <location>
        <begin position="160"/>
        <end position="202"/>
    </location>
</feature>
<keyword evidence="3" id="KW-1185">Reference proteome</keyword>
<evidence type="ECO:0000313" key="3">
    <source>
        <dbReference type="Proteomes" id="UP001066276"/>
    </source>
</evidence>
<feature type="compositionally biased region" description="Basic and acidic residues" evidence="1">
    <location>
        <begin position="15"/>
        <end position="38"/>
    </location>
</feature>
<comment type="caution">
    <text evidence="2">The sequence shown here is derived from an EMBL/GenBank/DDBJ whole genome shotgun (WGS) entry which is preliminary data.</text>
</comment>
<sequence>MGQCPRGTFPNPEARSQDDDSDVRKDWEKREEAARPEGGKSLTETGEDAEPSGRGAEMARRKTALGKEPPQRALQCHNASHILGGTWLSQQLLILIVAGWRTSRLHSALVPDRNGASEVLQRTKLLKSGIRIPRNIPIEGRRAQSAEEGEAAGAGNPDIRVPESLKSKEGLRAGCTEREKDAERRAAESAEKEDSGEDERTIDPYLGEGGPFNARDNPTEGQDGPKKPELRHVPGWTWLKQVLSCLRDKLRCMVGREEGGGDE</sequence>
<dbReference type="AlphaFoldDB" id="A0AAV7R2X7"/>
<evidence type="ECO:0000256" key="1">
    <source>
        <dbReference type="SAM" id="MobiDB-lite"/>
    </source>
</evidence>
<name>A0AAV7R2X7_PLEWA</name>
<dbReference type="Proteomes" id="UP001066276">
    <property type="component" value="Chromosome 6"/>
</dbReference>
<reference evidence="2" key="1">
    <citation type="journal article" date="2022" name="bioRxiv">
        <title>Sequencing and chromosome-scale assembly of the giantPleurodeles waltlgenome.</title>
        <authorList>
            <person name="Brown T."/>
            <person name="Elewa A."/>
            <person name="Iarovenko S."/>
            <person name="Subramanian E."/>
            <person name="Araus A.J."/>
            <person name="Petzold A."/>
            <person name="Susuki M."/>
            <person name="Suzuki K.-i.T."/>
            <person name="Hayashi T."/>
            <person name="Toyoda A."/>
            <person name="Oliveira C."/>
            <person name="Osipova E."/>
            <person name="Leigh N.D."/>
            <person name="Simon A."/>
            <person name="Yun M.H."/>
        </authorList>
    </citation>
    <scope>NUCLEOTIDE SEQUENCE</scope>
    <source>
        <strain evidence="2">20211129_DDA</strain>
        <tissue evidence="2">Liver</tissue>
    </source>
</reference>
<gene>
    <name evidence="2" type="ORF">NDU88_011400</name>
</gene>
<dbReference type="EMBL" id="JANPWB010000010">
    <property type="protein sequence ID" value="KAJ1145108.1"/>
    <property type="molecule type" value="Genomic_DNA"/>
</dbReference>
<evidence type="ECO:0000313" key="2">
    <source>
        <dbReference type="EMBL" id="KAJ1145108.1"/>
    </source>
</evidence>
<accession>A0AAV7R2X7</accession>